<keyword evidence="8" id="KW-1185">Reference proteome</keyword>
<evidence type="ECO:0000259" key="6">
    <source>
        <dbReference type="Pfam" id="PF11765"/>
    </source>
</evidence>
<feature type="chain" id="PRO_5003797541" description="Hyphally-regulated cell wall protein N-terminal domain-containing protein" evidence="5">
    <location>
        <begin position="23"/>
        <end position="385"/>
    </location>
</feature>
<dbReference type="EMBL" id="HE978321">
    <property type="protein sequence ID" value="CCK71426.1"/>
    <property type="molecule type" value="Genomic_DNA"/>
</dbReference>
<comment type="subcellular location">
    <subcellularLocation>
        <location evidence="1">Secreted</location>
    </subcellularLocation>
</comment>
<protein>
    <recommendedName>
        <fullName evidence="6">Hyphally-regulated cell wall protein N-terminal domain-containing protein</fullName>
    </recommendedName>
</protein>
<keyword evidence="3 5" id="KW-0732">Signal</keyword>
<reference evidence="8" key="2">
    <citation type="submission" date="2012-08" db="EMBL/GenBank/DDBJ databases">
        <title>Genome sequence of Kazachstania naganishii.</title>
        <authorList>
            <person name="Gordon J.L."/>
            <person name="Armisen D."/>
            <person name="Proux-Wera E."/>
            <person name="OhEigeartaigh S.S."/>
            <person name="Byrne K.P."/>
            <person name="Wolfe K.H."/>
        </authorList>
    </citation>
    <scope>NUCLEOTIDE SEQUENCE [LARGE SCALE GENOMIC DNA]</scope>
    <source>
        <strain evidence="8">ATCC MYA-139 / BCRC 22969 / CBS 8797 / CCRC 22969 / KCTC 17520 / NBRC 10181 / NCYC 3082</strain>
    </source>
</reference>
<sequence length="385" mass="40506">MHYHSTGELLLLFASLLKIVAALTVTEDTTLTGDQTFSEAVTIEDGATLTLKEGSVYKFENDLSVHGGLVLDNRNVDGTVSFNRESSLNVTGSFELAVSNDVDMFFTSFYNSGSIYVKGSAVVQPAVTFEGLEVFINDGTIDAGSLDEGPAHSAIAFGDAFDPKKTPFINNGKVVVSGTEKFIEGNVVYLLAGNAVKFLSPPSEGTGSVEVTNSYIGLNARNNPGGPEIQLKDSALYLPANFSTSISVLGLKGSIVAFSLTPTSLLPDMKTTLQDGKLPIGFPDAVATIADIDGTIVPCGIKQDLFTLRATESIYNTNPGISFTDSFPSIPDPVTTTTVVGEGHTVTQTTSYYTEAAGGTCEMKTTVYPTASTLSTRYSAAPSAN</sequence>
<evidence type="ECO:0000256" key="3">
    <source>
        <dbReference type="ARBA" id="ARBA00022729"/>
    </source>
</evidence>
<dbReference type="GeneID" id="34527158"/>
<evidence type="ECO:0000256" key="4">
    <source>
        <dbReference type="ARBA" id="ARBA00023180"/>
    </source>
</evidence>
<dbReference type="KEGG" id="kng:KNAG_0H00105"/>
<dbReference type="Pfam" id="PF11765">
    <property type="entry name" value="Hyphal_reg_CWP"/>
    <property type="match status" value="1"/>
</dbReference>
<reference evidence="7 8" key="1">
    <citation type="journal article" date="2011" name="Proc. Natl. Acad. Sci. U.S.A.">
        <title>Evolutionary erosion of yeast sex chromosomes by mating-type switching accidents.</title>
        <authorList>
            <person name="Gordon J.L."/>
            <person name="Armisen D."/>
            <person name="Proux-Wera E."/>
            <person name="Oheigeartaigh S.S."/>
            <person name="Byrne K.P."/>
            <person name="Wolfe K.H."/>
        </authorList>
    </citation>
    <scope>NUCLEOTIDE SEQUENCE [LARGE SCALE GENOMIC DNA]</scope>
    <source>
        <strain evidence="8">ATCC MYA-139 / BCRC 22969 / CBS 8797 / CCRC 22969 / KCTC 17520 / NBRC 10181 / NCYC 3082</strain>
    </source>
</reference>
<feature type="domain" description="Hyphally-regulated cell wall protein N-terminal" evidence="6">
    <location>
        <begin position="15"/>
        <end position="176"/>
    </location>
</feature>
<evidence type="ECO:0000313" key="8">
    <source>
        <dbReference type="Proteomes" id="UP000006310"/>
    </source>
</evidence>
<name>J7S9B5_HUIN7</name>
<evidence type="ECO:0000256" key="2">
    <source>
        <dbReference type="ARBA" id="ARBA00022525"/>
    </source>
</evidence>
<dbReference type="HOGENOM" id="CLU_060569_0_0_1"/>
<organism evidence="7 8">
    <name type="scientific">Huiozyma naganishii (strain ATCC MYA-139 / BCRC 22969 / CBS 8797 / KCTC 17520 / NBRC 10181 / NCYC 3082 / Yp74L-3)</name>
    <name type="common">Yeast</name>
    <name type="synonym">Kazachstania naganishii</name>
    <dbReference type="NCBI Taxonomy" id="1071383"/>
    <lineage>
        <taxon>Eukaryota</taxon>
        <taxon>Fungi</taxon>
        <taxon>Dikarya</taxon>
        <taxon>Ascomycota</taxon>
        <taxon>Saccharomycotina</taxon>
        <taxon>Saccharomycetes</taxon>
        <taxon>Saccharomycetales</taxon>
        <taxon>Saccharomycetaceae</taxon>
        <taxon>Huiozyma</taxon>
    </lineage>
</organism>
<gene>
    <name evidence="7" type="primary">KNAG0H00105</name>
    <name evidence="7" type="ordered locus">KNAG_0H00105</name>
</gene>
<proteinExistence type="predicted"/>
<evidence type="ECO:0000313" key="7">
    <source>
        <dbReference type="EMBL" id="CCK71426.1"/>
    </source>
</evidence>
<dbReference type="GO" id="GO:0005576">
    <property type="term" value="C:extracellular region"/>
    <property type="evidence" value="ECO:0007669"/>
    <property type="project" value="UniProtKB-SubCell"/>
</dbReference>
<dbReference type="AlphaFoldDB" id="J7S9B5"/>
<feature type="signal peptide" evidence="5">
    <location>
        <begin position="1"/>
        <end position="22"/>
    </location>
</feature>
<accession>J7S9B5</accession>
<dbReference type="GO" id="GO:0009277">
    <property type="term" value="C:fungal-type cell wall"/>
    <property type="evidence" value="ECO:0007669"/>
    <property type="project" value="UniProtKB-ARBA"/>
</dbReference>
<keyword evidence="2" id="KW-0964">Secreted</keyword>
<dbReference type="Proteomes" id="UP000006310">
    <property type="component" value="Chromosome 8"/>
</dbReference>
<evidence type="ECO:0000256" key="5">
    <source>
        <dbReference type="SAM" id="SignalP"/>
    </source>
</evidence>
<dbReference type="RefSeq" id="XP_022465671.1">
    <property type="nucleotide sequence ID" value="XM_022609257.1"/>
</dbReference>
<evidence type="ECO:0000256" key="1">
    <source>
        <dbReference type="ARBA" id="ARBA00004613"/>
    </source>
</evidence>
<dbReference type="InterPro" id="IPR021031">
    <property type="entry name" value="Hyphal-reg_cell_wall_N"/>
</dbReference>
<keyword evidence="4" id="KW-0325">Glycoprotein</keyword>